<evidence type="ECO:0000256" key="2">
    <source>
        <dbReference type="SAM" id="Phobius"/>
    </source>
</evidence>
<feature type="region of interest" description="Disordered" evidence="1">
    <location>
        <begin position="165"/>
        <end position="190"/>
    </location>
</feature>
<sequence length="712" mass="75258">MAELDMEARDFDAARSPLAAYLRKRITPQQIASMQAAEQQQAAQNQAQQQPQQQTSTGRMAAQAATKGTTIASSQLSTVPVGQQHGTTPGRNGPATTTTSAYSFYNKFGGTTLSTSSAKPASSSAVKVLTSSSSSSASPSFSPIPTSTSTRGVLTIIETPSVKSTATVATSSSARPSADTAEDATQSTKMSSGHVAGAVIGVLIALLLVGAAAGWLYRKWSGRKYSVHNRSWSKMQEDDISPFPPNEKLMASHNDDIYGASAAPVIGSRRALALARQNAFNPDGSYRDSEYLAANGNRAGYGAGHSADQGPYRSHPLEQLDSRGYSAAANGSPHMYSDQFDSDSPHALSPPMGGHGAATRQLLGPAPIDPPYGMPSMAMGRPAAPETEDDFAHLYQYGDMPSTHSPFGDDKEVPYTPHTATTMGEWRGDAKHPLGAPLRPTRPGDEHRRHSPPTQDRSITPPSQAARALSPPPPPPIAKDYPHTATAPPAVLPDIRPMSSIRMSTFDLRTESRPMTMYEDESAQQKRMYGEVASAAGVLEPPTPKLNTSTSSRTSDAGNTTHSSFSAHEMPARLPMLHLDPPAPYVHGQPLSPLAEVDTPRSGISKTTIQTDRAASPLGQHATRDENPFERTLVAARQNIQPSQSDVGLAPPFGDGPAFPSPAFPPPSPGGMSVPGSVTDSPRRWSGSGARAERAESRGVSMFYGEDAYGGI</sequence>
<feature type="region of interest" description="Disordered" evidence="1">
    <location>
        <begin position="396"/>
        <end position="498"/>
    </location>
</feature>
<feature type="transmembrane region" description="Helical" evidence="2">
    <location>
        <begin position="195"/>
        <end position="217"/>
    </location>
</feature>
<organism evidence="3 4">
    <name type="scientific">Kockovaella imperatae</name>
    <dbReference type="NCBI Taxonomy" id="4999"/>
    <lineage>
        <taxon>Eukaryota</taxon>
        <taxon>Fungi</taxon>
        <taxon>Dikarya</taxon>
        <taxon>Basidiomycota</taxon>
        <taxon>Agaricomycotina</taxon>
        <taxon>Tremellomycetes</taxon>
        <taxon>Tremellales</taxon>
        <taxon>Cuniculitremaceae</taxon>
        <taxon>Kockovaella</taxon>
    </lineage>
</organism>
<feature type="compositionally biased region" description="Pro residues" evidence="1">
    <location>
        <begin position="659"/>
        <end position="669"/>
    </location>
</feature>
<keyword evidence="2" id="KW-0472">Membrane</keyword>
<feature type="region of interest" description="Disordered" evidence="1">
    <location>
        <begin position="642"/>
        <end position="712"/>
    </location>
</feature>
<proteinExistence type="predicted"/>
<dbReference type="GeneID" id="33556013"/>
<dbReference type="InParanoid" id="A0A1Y1U666"/>
<evidence type="ECO:0000313" key="3">
    <source>
        <dbReference type="EMBL" id="ORX33492.1"/>
    </source>
</evidence>
<evidence type="ECO:0000313" key="4">
    <source>
        <dbReference type="Proteomes" id="UP000193218"/>
    </source>
</evidence>
<feature type="compositionally biased region" description="Polar residues" evidence="1">
    <location>
        <begin position="66"/>
        <end position="98"/>
    </location>
</feature>
<name>A0A1Y1U666_9TREE</name>
<feature type="region of interest" description="Disordered" evidence="1">
    <location>
        <begin position="539"/>
        <end position="564"/>
    </location>
</feature>
<keyword evidence="2" id="KW-0812">Transmembrane</keyword>
<feature type="region of interest" description="Disordered" evidence="1">
    <location>
        <begin position="324"/>
        <end position="384"/>
    </location>
</feature>
<keyword evidence="2" id="KW-1133">Transmembrane helix</keyword>
<dbReference type="AlphaFoldDB" id="A0A1Y1U666"/>
<gene>
    <name evidence="3" type="ORF">BD324DRAFT_610594</name>
</gene>
<feature type="compositionally biased region" description="Low complexity" evidence="1">
    <location>
        <begin position="32"/>
        <end position="54"/>
    </location>
</feature>
<keyword evidence="4" id="KW-1185">Reference proteome</keyword>
<dbReference type="EMBL" id="NBSH01000020">
    <property type="protein sequence ID" value="ORX33492.1"/>
    <property type="molecule type" value="Genomic_DNA"/>
</dbReference>
<evidence type="ECO:0000256" key="1">
    <source>
        <dbReference type="SAM" id="MobiDB-lite"/>
    </source>
</evidence>
<comment type="caution">
    <text evidence="3">The sequence shown here is derived from an EMBL/GenBank/DDBJ whole genome shotgun (WGS) entry which is preliminary data.</text>
</comment>
<dbReference type="OrthoDB" id="2596929at2759"/>
<dbReference type="RefSeq" id="XP_021867819.1">
    <property type="nucleotide sequence ID" value="XM_022014205.1"/>
</dbReference>
<protein>
    <submittedName>
        <fullName evidence="3">Uncharacterized protein</fullName>
    </submittedName>
</protein>
<accession>A0A1Y1U666</accession>
<dbReference type="Proteomes" id="UP000193218">
    <property type="component" value="Unassembled WGS sequence"/>
</dbReference>
<reference evidence="3 4" key="1">
    <citation type="submission" date="2017-03" db="EMBL/GenBank/DDBJ databases">
        <title>Widespread Adenine N6-methylation of Active Genes in Fungi.</title>
        <authorList>
            <consortium name="DOE Joint Genome Institute"/>
            <person name="Mondo S.J."/>
            <person name="Dannebaum R.O."/>
            <person name="Kuo R.C."/>
            <person name="Louie K.B."/>
            <person name="Bewick A.J."/>
            <person name="Labutti K."/>
            <person name="Haridas S."/>
            <person name="Kuo A."/>
            <person name="Salamov A."/>
            <person name="Ahrendt S.R."/>
            <person name="Lau R."/>
            <person name="Bowen B.P."/>
            <person name="Lipzen A."/>
            <person name="Sullivan W."/>
            <person name="Andreopoulos W.B."/>
            <person name="Clum A."/>
            <person name="Lindquist E."/>
            <person name="Daum C."/>
            <person name="Northen T.R."/>
            <person name="Ramamoorthy G."/>
            <person name="Schmitz R.J."/>
            <person name="Gryganskyi A."/>
            <person name="Culley D."/>
            <person name="Magnuson J."/>
            <person name="James T.Y."/>
            <person name="O'Malley M.A."/>
            <person name="Stajich J.E."/>
            <person name="Spatafora J.W."/>
            <person name="Visel A."/>
            <person name="Grigoriev I.V."/>
        </authorList>
    </citation>
    <scope>NUCLEOTIDE SEQUENCE [LARGE SCALE GENOMIC DNA]</scope>
    <source>
        <strain evidence="3 4">NRRL Y-17943</strain>
    </source>
</reference>
<feature type="compositionally biased region" description="Polar residues" evidence="1">
    <location>
        <begin position="545"/>
        <end position="564"/>
    </location>
</feature>
<feature type="region of interest" description="Disordered" evidence="1">
    <location>
        <begin position="32"/>
        <end position="98"/>
    </location>
</feature>
<dbReference type="STRING" id="4999.A0A1Y1U666"/>
<feature type="compositionally biased region" description="Low complexity" evidence="1">
    <location>
        <begin position="165"/>
        <end position="178"/>
    </location>
</feature>